<dbReference type="AlphaFoldDB" id="A0A4P7A2E4"/>
<name>A0A4P7A2E4_9BACL</name>
<keyword evidence="7" id="KW-1185">Reference proteome</keyword>
<dbReference type="InterPro" id="IPR029787">
    <property type="entry name" value="Nucleotide_cyclase"/>
</dbReference>
<dbReference type="InterPro" id="IPR000160">
    <property type="entry name" value="GGDEF_dom"/>
</dbReference>
<dbReference type="PROSITE" id="PS50887">
    <property type="entry name" value="GGDEF"/>
    <property type="match status" value="1"/>
</dbReference>
<dbReference type="PROSITE" id="PS50112">
    <property type="entry name" value="PAS"/>
    <property type="match status" value="3"/>
</dbReference>
<sequence length="1004" mass="114690">MGLSISIMHYITMFSGELTYHSYPESTNFQTIDASQLATFIGIGSIFMVILVLISSYLDAKLSNQTARFKVNEQYYKSLFEDNSEAILLFDLKGHFEDYNKSVNEIFGYSFEELFHENFTSLFIPEDQELIIHQFNLAAEGTVTTYEAAVLHKYGYQMDLRVKNIPVIVEGKVVGVFGIFTDITESKHAKEALIEAESKYRSLVEQSIMGVYIFQDDKVVYSNPRLEEIFGYSQEELSVLKLKDYVYEEDIPLVTENISKRMNNIVQSIRYEYRAIKKDGTIVYLEVYGSTARYRGENALIGTIVDITDRKKSEETIQHMAYYDYLTGLPNSNFLNERLEELVQDHKEMAVLLLELDRLKTIKDTVGQETGNSLVLLASERIKQVLGDGDILTRWQEDKFVILLPNTDHERTTQLAKTILRAIAQPLTNVQHDLYVNPSMGISLYPTDGDTTENLLDMANSALNYAKKHGNNSFHFYTVDLNGKSRENLKLEMDLYKAIDMKEFMLHYQPQFHLSTGEYIGNEALIRWNHPKRGLVSPLHFIPIAEETGLIIPIGEWVLKTACAQNKAWQMAGFPPIVVSVNLSSRQFAQTNLVEVVERILAETKLDAKYLDLEITESMTMDVDRTISILQALKKLGVKISIDDFGTGYSSLSYLKEFPIDCLKIDQSFIRDCHLDQSNATIVKTIISMAHHLNIQVIAEGVETKEHLDFLQQNLCDAVQGYLMSKPIPAENIEIQFLDLQKIIRRFGLTSKISHRLWLERELEMAKQELQETIRQQAGMTLKYKLKDGKLIHTMCEGKLIYRIGLSPEKVIGKELSEMLPLEKAVRKEAFYQRAWQGEEDVSYEGSENGIVYLATLRPVFRMGKVVEVIASCVDITERKRIEEALRYSEINYRLIAENTSDIITVVDKDGVVLYTSPSSEIVKGYPVDQLIGSSGFLFVYPEDLPLVENAFSKIMLTKTSNLVQYRFIHKNQSLINLEAKITPVMGDNGDIEHFVVVIRDITE</sequence>
<evidence type="ECO:0000259" key="2">
    <source>
        <dbReference type="PROSITE" id="PS50112"/>
    </source>
</evidence>
<protein>
    <submittedName>
        <fullName evidence="6">EAL domain-containing protein</fullName>
    </submittedName>
</protein>
<dbReference type="NCBIfam" id="TIGR00254">
    <property type="entry name" value="GGDEF"/>
    <property type="match status" value="1"/>
</dbReference>
<dbReference type="FunFam" id="3.20.20.450:FF:000001">
    <property type="entry name" value="Cyclic di-GMP phosphodiesterase yahA"/>
    <property type="match status" value="1"/>
</dbReference>
<dbReference type="Pfam" id="PF08447">
    <property type="entry name" value="PAS_3"/>
    <property type="match status" value="1"/>
</dbReference>
<feature type="transmembrane region" description="Helical" evidence="1">
    <location>
        <begin position="37"/>
        <end position="58"/>
    </location>
</feature>
<dbReference type="SUPFAM" id="SSF55073">
    <property type="entry name" value="Nucleotide cyclase"/>
    <property type="match status" value="1"/>
</dbReference>
<dbReference type="RefSeq" id="WP_134211146.1">
    <property type="nucleotide sequence ID" value="NZ_CP038015.1"/>
</dbReference>
<dbReference type="SMART" id="SM00052">
    <property type="entry name" value="EAL"/>
    <property type="match status" value="1"/>
</dbReference>
<dbReference type="InterPro" id="IPR000014">
    <property type="entry name" value="PAS"/>
</dbReference>
<reference evidence="6 7" key="1">
    <citation type="submission" date="2019-03" db="EMBL/GenBank/DDBJ databases">
        <title>Complete genome sequence of Paenisporosarcina antarctica CGMCC 1.6503T.</title>
        <authorList>
            <person name="Rong J.-C."/>
            <person name="Chi N.-Y."/>
            <person name="Zhang Q.-F."/>
        </authorList>
    </citation>
    <scope>NUCLEOTIDE SEQUENCE [LARGE SCALE GENOMIC DNA]</scope>
    <source>
        <strain evidence="6 7">CGMCC 1.6503</strain>
    </source>
</reference>
<dbReference type="EMBL" id="CP038015">
    <property type="protein sequence ID" value="QBP42599.1"/>
    <property type="molecule type" value="Genomic_DNA"/>
</dbReference>
<accession>A0A4P7A2E4</accession>
<dbReference type="CDD" id="cd01948">
    <property type="entry name" value="EAL"/>
    <property type="match status" value="1"/>
</dbReference>
<dbReference type="CDD" id="cd01949">
    <property type="entry name" value="GGDEF"/>
    <property type="match status" value="1"/>
</dbReference>
<dbReference type="SMART" id="SM00086">
    <property type="entry name" value="PAC"/>
    <property type="match status" value="4"/>
</dbReference>
<evidence type="ECO:0000259" key="3">
    <source>
        <dbReference type="PROSITE" id="PS50113"/>
    </source>
</evidence>
<organism evidence="6 7">
    <name type="scientific">Paenisporosarcina antarctica</name>
    <dbReference type="NCBI Taxonomy" id="417367"/>
    <lineage>
        <taxon>Bacteria</taxon>
        <taxon>Bacillati</taxon>
        <taxon>Bacillota</taxon>
        <taxon>Bacilli</taxon>
        <taxon>Bacillales</taxon>
        <taxon>Caryophanaceae</taxon>
        <taxon>Paenisporosarcina</taxon>
    </lineage>
</organism>
<feature type="domain" description="EAL" evidence="4">
    <location>
        <begin position="488"/>
        <end position="741"/>
    </location>
</feature>
<keyword evidence="1" id="KW-0812">Transmembrane</keyword>
<dbReference type="SMART" id="SM00091">
    <property type="entry name" value="PAS"/>
    <property type="match status" value="3"/>
</dbReference>
<dbReference type="InterPro" id="IPR001633">
    <property type="entry name" value="EAL_dom"/>
</dbReference>
<dbReference type="Pfam" id="PF13426">
    <property type="entry name" value="PAS_9"/>
    <property type="match status" value="1"/>
</dbReference>
<keyword evidence="1" id="KW-1133">Transmembrane helix</keyword>
<dbReference type="Gene3D" id="3.30.70.270">
    <property type="match status" value="1"/>
</dbReference>
<dbReference type="InterPro" id="IPR035919">
    <property type="entry name" value="EAL_sf"/>
</dbReference>
<dbReference type="Pfam" id="PF00990">
    <property type="entry name" value="GGDEF"/>
    <property type="match status" value="1"/>
</dbReference>
<dbReference type="OrthoDB" id="2624050at2"/>
<evidence type="ECO:0000313" key="6">
    <source>
        <dbReference type="EMBL" id="QBP42599.1"/>
    </source>
</evidence>
<dbReference type="InterPro" id="IPR001610">
    <property type="entry name" value="PAC"/>
</dbReference>
<dbReference type="Proteomes" id="UP000294292">
    <property type="component" value="Chromosome"/>
</dbReference>
<dbReference type="InterPro" id="IPR013656">
    <property type="entry name" value="PAS_4"/>
</dbReference>
<gene>
    <name evidence="6" type="ORF">E2636_16235</name>
</gene>
<dbReference type="Gene3D" id="3.20.20.450">
    <property type="entry name" value="EAL domain"/>
    <property type="match status" value="1"/>
</dbReference>
<dbReference type="Gene3D" id="3.30.450.20">
    <property type="entry name" value="PAS domain"/>
    <property type="match status" value="4"/>
</dbReference>
<feature type="domain" description="PAC" evidence="3">
    <location>
        <begin position="962"/>
        <end position="1004"/>
    </location>
</feature>
<feature type="domain" description="PAC" evidence="3">
    <location>
        <begin position="269"/>
        <end position="319"/>
    </location>
</feature>
<keyword evidence="1" id="KW-0472">Membrane</keyword>
<evidence type="ECO:0000259" key="4">
    <source>
        <dbReference type="PROSITE" id="PS50883"/>
    </source>
</evidence>
<dbReference type="InterPro" id="IPR043128">
    <property type="entry name" value="Rev_trsase/Diguanyl_cyclase"/>
</dbReference>
<feature type="domain" description="PAC" evidence="3">
    <location>
        <begin position="144"/>
        <end position="195"/>
    </location>
</feature>
<dbReference type="SUPFAM" id="SSF55785">
    <property type="entry name" value="PYP-like sensor domain (PAS domain)"/>
    <property type="match status" value="4"/>
</dbReference>
<evidence type="ECO:0000256" key="1">
    <source>
        <dbReference type="SAM" id="Phobius"/>
    </source>
</evidence>
<feature type="domain" description="PAS" evidence="2">
    <location>
        <begin position="216"/>
        <end position="265"/>
    </location>
</feature>
<feature type="domain" description="PAS" evidence="2">
    <location>
        <begin position="72"/>
        <end position="142"/>
    </location>
</feature>
<feature type="domain" description="PAS" evidence="2">
    <location>
        <begin position="889"/>
        <end position="959"/>
    </location>
</feature>
<proteinExistence type="predicted"/>
<dbReference type="InterPro" id="IPR052155">
    <property type="entry name" value="Biofilm_reg_signaling"/>
</dbReference>
<dbReference type="PANTHER" id="PTHR44757">
    <property type="entry name" value="DIGUANYLATE CYCLASE DGCP"/>
    <property type="match status" value="1"/>
</dbReference>
<dbReference type="KEGG" id="panc:E2636_16235"/>
<feature type="domain" description="GGDEF" evidence="5">
    <location>
        <begin position="347"/>
        <end position="479"/>
    </location>
</feature>
<dbReference type="SUPFAM" id="SSF141868">
    <property type="entry name" value="EAL domain-like"/>
    <property type="match status" value="1"/>
</dbReference>
<dbReference type="InterPro" id="IPR000700">
    <property type="entry name" value="PAS-assoc_C"/>
</dbReference>
<evidence type="ECO:0000259" key="5">
    <source>
        <dbReference type="PROSITE" id="PS50887"/>
    </source>
</evidence>
<dbReference type="SMART" id="SM00267">
    <property type="entry name" value="GGDEF"/>
    <property type="match status" value="1"/>
</dbReference>
<dbReference type="NCBIfam" id="TIGR00229">
    <property type="entry name" value="sensory_box"/>
    <property type="match status" value="4"/>
</dbReference>
<evidence type="ECO:0000313" key="7">
    <source>
        <dbReference type="Proteomes" id="UP000294292"/>
    </source>
</evidence>
<dbReference type="PANTHER" id="PTHR44757:SF2">
    <property type="entry name" value="BIOFILM ARCHITECTURE MAINTENANCE PROTEIN MBAA"/>
    <property type="match status" value="1"/>
</dbReference>
<dbReference type="Pfam" id="PF00563">
    <property type="entry name" value="EAL"/>
    <property type="match status" value="1"/>
</dbReference>
<dbReference type="InterPro" id="IPR035965">
    <property type="entry name" value="PAS-like_dom_sf"/>
</dbReference>
<dbReference type="PROSITE" id="PS50113">
    <property type="entry name" value="PAC"/>
    <property type="match status" value="3"/>
</dbReference>
<dbReference type="PROSITE" id="PS50883">
    <property type="entry name" value="EAL"/>
    <property type="match status" value="1"/>
</dbReference>
<dbReference type="InterPro" id="IPR013655">
    <property type="entry name" value="PAS_fold_3"/>
</dbReference>
<dbReference type="CDD" id="cd00130">
    <property type="entry name" value="PAS"/>
    <property type="match status" value="3"/>
</dbReference>
<dbReference type="Pfam" id="PF08448">
    <property type="entry name" value="PAS_4"/>
    <property type="match status" value="2"/>
</dbReference>